<feature type="transmembrane region" description="Helical" evidence="7">
    <location>
        <begin position="329"/>
        <end position="355"/>
    </location>
</feature>
<dbReference type="EMBL" id="CADIKM010000041">
    <property type="protein sequence ID" value="CAB3801199.1"/>
    <property type="molecule type" value="Genomic_DNA"/>
</dbReference>
<feature type="transmembrane region" description="Helical" evidence="7">
    <location>
        <begin position="284"/>
        <end position="308"/>
    </location>
</feature>
<dbReference type="Proteomes" id="UP000494115">
    <property type="component" value="Unassembled WGS sequence"/>
</dbReference>
<evidence type="ECO:0000313" key="9">
    <source>
        <dbReference type="EMBL" id="CAB3801199.1"/>
    </source>
</evidence>
<keyword evidence="4 7" id="KW-1133">Transmembrane helix</keyword>
<dbReference type="InterPro" id="IPR050250">
    <property type="entry name" value="Macrolide_Exporter_MacB"/>
</dbReference>
<evidence type="ECO:0000256" key="5">
    <source>
        <dbReference type="ARBA" id="ARBA00023136"/>
    </source>
</evidence>
<keyword evidence="10" id="KW-1185">Reference proteome</keyword>
<protein>
    <recommendedName>
        <fullName evidence="8">ABC3 transporter permease C-terminal domain-containing protein</fullName>
    </recommendedName>
</protein>
<evidence type="ECO:0000256" key="1">
    <source>
        <dbReference type="ARBA" id="ARBA00004651"/>
    </source>
</evidence>
<gene>
    <name evidence="9" type="ORF">LMG28138_04968</name>
</gene>
<accession>A0A6S7BJJ2</accession>
<dbReference type="GO" id="GO:0005886">
    <property type="term" value="C:plasma membrane"/>
    <property type="evidence" value="ECO:0007669"/>
    <property type="project" value="UniProtKB-SubCell"/>
</dbReference>
<evidence type="ECO:0000256" key="4">
    <source>
        <dbReference type="ARBA" id="ARBA00022989"/>
    </source>
</evidence>
<sequence length="447" mass="46250">MIGLWLIGLLRQRGGRLAGMSGGVAVTVALVASLGAFIAQSTASMTQRASASLPVDWQVQPGPATTGGLSIPQATAAVAKAARVTKQQAVGYADVDGFEATTGESVQTTGQGKVLGLESTYFRDFPPQVRLGSLDGVLIAQQTAANLHVTIGDTVSIRRPGVAAADVRIAGIVDLPNADAMFQAIGVAPGAAPQAPPDNVLLLPMDAWQRLFGAEAAAGAPGLRTQLHVALAHDLLPGDPEAAAAQVQGAARNLEARMAGNALVADNLAARLDGVRSDALFAKVLFLFLGAPGALLGAFLTIGVVAAGSGRRRRDQALLRIRGASRAQIMKLAGVEGMCVGVGGTLVGLILAALLSRLFLGTGYFEASSVGETVLHLLGGADSGQRSKFGDYQLHPGDENQPISCGAVSFCWRRARIPDRAARLIPRRECRLHRAANRHERGGNRVA</sequence>
<reference evidence="9 10" key="1">
    <citation type="submission" date="2020-04" db="EMBL/GenBank/DDBJ databases">
        <authorList>
            <person name="De Canck E."/>
        </authorList>
    </citation>
    <scope>NUCLEOTIDE SEQUENCE [LARGE SCALE GENOMIC DNA]</scope>
    <source>
        <strain evidence="9 10">LMG 28138</strain>
    </source>
</reference>
<dbReference type="InterPro" id="IPR003838">
    <property type="entry name" value="ABC3_permease_C"/>
</dbReference>
<evidence type="ECO:0000313" key="10">
    <source>
        <dbReference type="Proteomes" id="UP000494115"/>
    </source>
</evidence>
<keyword evidence="5 7" id="KW-0472">Membrane</keyword>
<dbReference type="PANTHER" id="PTHR30572:SF4">
    <property type="entry name" value="ABC TRANSPORTER PERMEASE YTRF"/>
    <property type="match status" value="1"/>
</dbReference>
<feature type="domain" description="ABC3 transporter permease C-terminal" evidence="8">
    <location>
        <begin position="294"/>
        <end position="368"/>
    </location>
</feature>
<evidence type="ECO:0000259" key="8">
    <source>
        <dbReference type="Pfam" id="PF02687"/>
    </source>
</evidence>
<keyword evidence="3 7" id="KW-0812">Transmembrane</keyword>
<comment type="subcellular location">
    <subcellularLocation>
        <location evidence="1">Cell membrane</location>
        <topology evidence="1">Multi-pass membrane protein</topology>
    </subcellularLocation>
</comment>
<dbReference type="RefSeq" id="WP_217478509.1">
    <property type="nucleotide sequence ID" value="NZ_CADIKM010000041.1"/>
</dbReference>
<comment type="similarity">
    <text evidence="6">Belongs to the ABC-4 integral membrane protein family.</text>
</comment>
<dbReference type="Pfam" id="PF02687">
    <property type="entry name" value="FtsX"/>
    <property type="match status" value="1"/>
</dbReference>
<evidence type="ECO:0000256" key="7">
    <source>
        <dbReference type="SAM" id="Phobius"/>
    </source>
</evidence>
<evidence type="ECO:0000256" key="2">
    <source>
        <dbReference type="ARBA" id="ARBA00022475"/>
    </source>
</evidence>
<evidence type="ECO:0000256" key="6">
    <source>
        <dbReference type="ARBA" id="ARBA00038076"/>
    </source>
</evidence>
<dbReference type="AlphaFoldDB" id="A0A6S7BJJ2"/>
<dbReference type="GO" id="GO:0022857">
    <property type="term" value="F:transmembrane transporter activity"/>
    <property type="evidence" value="ECO:0007669"/>
    <property type="project" value="TreeGrafter"/>
</dbReference>
<dbReference type="PANTHER" id="PTHR30572">
    <property type="entry name" value="MEMBRANE COMPONENT OF TRANSPORTER-RELATED"/>
    <property type="match status" value="1"/>
</dbReference>
<keyword evidence="2" id="KW-1003">Cell membrane</keyword>
<name>A0A6S7BJJ2_9BURK</name>
<organism evidence="9 10">
    <name type="scientific">Pararobbsia alpina</name>
    <dbReference type="NCBI Taxonomy" id="621374"/>
    <lineage>
        <taxon>Bacteria</taxon>
        <taxon>Pseudomonadati</taxon>
        <taxon>Pseudomonadota</taxon>
        <taxon>Betaproteobacteria</taxon>
        <taxon>Burkholderiales</taxon>
        <taxon>Burkholderiaceae</taxon>
        <taxon>Pararobbsia</taxon>
    </lineage>
</organism>
<proteinExistence type="inferred from homology"/>
<evidence type="ECO:0000256" key="3">
    <source>
        <dbReference type="ARBA" id="ARBA00022692"/>
    </source>
</evidence>
<feature type="transmembrane region" description="Helical" evidence="7">
    <location>
        <begin position="17"/>
        <end position="39"/>
    </location>
</feature>